<dbReference type="Proteomes" id="UP000011115">
    <property type="component" value="Unassembled WGS sequence"/>
</dbReference>
<sequence length="238" mass="25548">MKGAVSASPNNFAKQAILPNGPEHKHAEGKAKKSMNQKKGDSPSDSAIVTNLAERRSGSSEESGSESNAGSGSQSADNSGGSAESENGSQVDANTSPPVVNTEAETGVREEADVVDGNIEITSDDTMVMTSGFKRRAIIPETRVVVGDIKAFPEIYRTFQFHQFDWMNNAPGEYSSHLTKEFYSSYAATLMNFPAETVTTKPGKKYIAITWGPLNSIIVRGKPIDISETTINRMLHGT</sequence>
<evidence type="ECO:0008006" key="4">
    <source>
        <dbReference type="Google" id="ProtNLM"/>
    </source>
</evidence>
<evidence type="ECO:0000313" key="3">
    <source>
        <dbReference type="Proteomes" id="UP000011115"/>
    </source>
</evidence>
<reference evidence="2" key="2">
    <citation type="submission" date="2015-06" db="UniProtKB">
        <authorList>
            <consortium name="EnsemblPlants"/>
        </authorList>
    </citation>
    <scope>IDENTIFICATION</scope>
    <source>
        <strain evidence="2">DM1-3 516 R44</strain>
    </source>
</reference>
<reference evidence="3" key="1">
    <citation type="journal article" date="2011" name="Nature">
        <title>Genome sequence and analysis of the tuber crop potato.</title>
        <authorList>
            <consortium name="The Potato Genome Sequencing Consortium"/>
        </authorList>
    </citation>
    <scope>NUCLEOTIDE SEQUENCE [LARGE SCALE GENOMIC DNA]</scope>
    <source>
        <strain evidence="3">cv. DM1-3 516 R44</strain>
    </source>
</reference>
<evidence type="ECO:0000313" key="2">
    <source>
        <dbReference type="EnsemblPlants" id="PGSC0003DMT400089457"/>
    </source>
</evidence>
<proteinExistence type="predicted"/>
<accession>M1DI74</accession>
<dbReference type="PaxDb" id="4113-PGSC0003DMT400089457"/>
<feature type="region of interest" description="Disordered" evidence="1">
    <location>
        <begin position="1"/>
        <end position="113"/>
    </location>
</feature>
<dbReference type="AlphaFoldDB" id="M1DI74"/>
<dbReference type="Gramene" id="PGSC0003DMT400089457">
    <property type="protein sequence ID" value="PGSC0003DMT400089457"/>
    <property type="gene ID" value="PGSC0003DMG400039028"/>
</dbReference>
<name>M1DI74_SOLTU</name>
<feature type="compositionally biased region" description="Basic and acidic residues" evidence="1">
    <location>
        <begin position="22"/>
        <end position="31"/>
    </location>
</feature>
<feature type="compositionally biased region" description="Low complexity" evidence="1">
    <location>
        <begin position="60"/>
        <end position="89"/>
    </location>
</feature>
<dbReference type="EnsemblPlants" id="PGSC0003DMT400089457">
    <property type="protein sequence ID" value="PGSC0003DMT400089457"/>
    <property type="gene ID" value="PGSC0003DMG400039028"/>
</dbReference>
<dbReference type="HOGENOM" id="CLU_1167611_0_0_1"/>
<feature type="compositionally biased region" description="Polar residues" evidence="1">
    <location>
        <begin position="90"/>
        <end position="99"/>
    </location>
</feature>
<organism evidence="2 3">
    <name type="scientific">Solanum tuberosum</name>
    <name type="common">Potato</name>
    <dbReference type="NCBI Taxonomy" id="4113"/>
    <lineage>
        <taxon>Eukaryota</taxon>
        <taxon>Viridiplantae</taxon>
        <taxon>Streptophyta</taxon>
        <taxon>Embryophyta</taxon>
        <taxon>Tracheophyta</taxon>
        <taxon>Spermatophyta</taxon>
        <taxon>Magnoliopsida</taxon>
        <taxon>eudicotyledons</taxon>
        <taxon>Gunneridae</taxon>
        <taxon>Pentapetalae</taxon>
        <taxon>asterids</taxon>
        <taxon>lamiids</taxon>
        <taxon>Solanales</taxon>
        <taxon>Solanaceae</taxon>
        <taxon>Solanoideae</taxon>
        <taxon>Solaneae</taxon>
        <taxon>Solanum</taxon>
    </lineage>
</organism>
<keyword evidence="3" id="KW-1185">Reference proteome</keyword>
<evidence type="ECO:0000256" key="1">
    <source>
        <dbReference type="SAM" id="MobiDB-lite"/>
    </source>
</evidence>
<dbReference type="InParanoid" id="M1DI74"/>
<protein>
    <recommendedName>
        <fullName evidence="4">Integrase core domain containing protein</fullName>
    </recommendedName>
</protein>